<organism evidence="3 4">
    <name type="scientific">Curvibacter microcysteis</name>
    <dbReference type="NCBI Taxonomy" id="3026419"/>
    <lineage>
        <taxon>Bacteria</taxon>
        <taxon>Pseudomonadati</taxon>
        <taxon>Pseudomonadota</taxon>
        <taxon>Betaproteobacteria</taxon>
        <taxon>Burkholderiales</taxon>
        <taxon>Comamonadaceae</taxon>
        <taxon>Curvibacter</taxon>
    </lineage>
</organism>
<evidence type="ECO:0000313" key="4">
    <source>
        <dbReference type="Proteomes" id="UP001528672"/>
    </source>
</evidence>
<dbReference type="EMBL" id="JAQSIO010000006">
    <property type="protein sequence ID" value="MDD0816074.1"/>
    <property type="molecule type" value="Genomic_DNA"/>
</dbReference>
<dbReference type="InterPro" id="IPR006674">
    <property type="entry name" value="HD_domain"/>
</dbReference>
<dbReference type="NCBIfam" id="TIGR00277">
    <property type="entry name" value="HDIG"/>
    <property type="match status" value="1"/>
</dbReference>
<dbReference type="Proteomes" id="UP001528672">
    <property type="component" value="Unassembled WGS sequence"/>
</dbReference>
<dbReference type="Gene3D" id="1.10.3210.10">
    <property type="entry name" value="Hypothetical protein af1432"/>
    <property type="match status" value="1"/>
</dbReference>
<sequence>MKLPTALPLDRAHCIQQVRALPSLPAVVVQLMSLLQQQDVNLDPIAETLSLDQALAAKVLQLANSPFYGMSGRITSIRDGINILGLRPVGTLVLAAVLTMQFDQMHGKALHLDEFWRHSIASAVTARALAECQGLDEASAFTAGLLHDVGLLVLDSLYPVEMAQALAWATEHDAPHLQAEQTLLGVSHAEVGAWLAQHWHFAPEVVEAIARHHNPPDSAQPSLTDLVHAANALAHALDLAGVAQEVVPALQPQAWERLAPMRAQLPRLLPRIEQEFEQLRAILRPTEETPA</sequence>
<comment type="caution">
    <text evidence="3">The sequence shown here is derived from an EMBL/GenBank/DDBJ whole genome shotgun (WGS) entry which is preliminary data.</text>
</comment>
<dbReference type="CDD" id="cd00077">
    <property type="entry name" value="HDc"/>
    <property type="match status" value="1"/>
</dbReference>
<keyword evidence="4" id="KW-1185">Reference proteome</keyword>
<dbReference type="InterPro" id="IPR013976">
    <property type="entry name" value="HDOD"/>
</dbReference>
<protein>
    <submittedName>
        <fullName evidence="3">HDOD domain-containing protein</fullName>
    </submittedName>
</protein>
<evidence type="ECO:0000259" key="1">
    <source>
        <dbReference type="PROSITE" id="PS51831"/>
    </source>
</evidence>
<evidence type="ECO:0000259" key="2">
    <source>
        <dbReference type="PROSITE" id="PS51833"/>
    </source>
</evidence>
<accession>A0ABT5MJK1</accession>
<reference evidence="3 4" key="1">
    <citation type="submission" date="2023-02" db="EMBL/GenBank/DDBJ databases">
        <title>Bacterial whole genome sequence for Curvibacter sp. HBC28.</title>
        <authorList>
            <person name="Le V."/>
            <person name="Ko S.-R."/>
            <person name="Ahn C.-Y."/>
            <person name="Oh H.-M."/>
        </authorList>
    </citation>
    <scope>NUCLEOTIDE SEQUENCE [LARGE SCALE GENOMIC DNA]</scope>
    <source>
        <strain evidence="3 4">HBC28</strain>
    </source>
</reference>
<name>A0ABT5MJK1_9BURK</name>
<feature type="domain" description="HDOD" evidence="2">
    <location>
        <begin position="21"/>
        <end position="215"/>
    </location>
</feature>
<dbReference type="Pfam" id="PF08668">
    <property type="entry name" value="HDOD"/>
    <property type="match status" value="1"/>
</dbReference>
<dbReference type="InterPro" id="IPR003607">
    <property type="entry name" value="HD/PDEase_dom"/>
</dbReference>
<gene>
    <name evidence="3" type="ORF">PSQ39_15660</name>
</gene>
<dbReference type="PROSITE" id="PS51833">
    <property type="entry name" value="HDOD"/>
    <property type="match status" value="1"/>
</dbReference>
<dbReference type="PANTHER" id="PTHR33525">
    <property type="match status" value="1"/>
</dbReference>
<feature type="domain" description="HD" evidence="1">
    <location>
        <begin position="115"/>
        <end position="236"/>
    </location>
</feature>
<evidence type="ECO:0000313" key="3">
    <source>
        <dbReference type="EMBL" id="MDD0816074.1"/>
    </source>
</evidence>
<dbReference type="PROSITE" id="PS51831">
    <property type="entry name" value="HD"/>
    <property type="match status" value="1"/>
</dbReference>
<dbReference type="InterPro" id="IPR052340">
    <property type="entry name" value="RNase_Y/CdgJ"/>
</dbReference>
<dbReference type="RefSeq" id="WP_273927772.1">
    <property type="nucleotide sequence ID" value="NZ_JAQSIO010000006.1"/>
</dbReference>
<dbReference type="SUPFAM" id="SSF109604">
    <property type="entry name" value="HD-domain/PDEase-like"/>
    <property type="match status" value="1"/>
</dbReference>
<dbReference type="InterPro" id="IPR006675">
    <property type="entry name" value="HDIG_dom"/>
</dbReference>
<proteinExistence type="predicted"/>
<dbReference type="PANTHER" id="PTHR33525:SF3">
    <property type="entry name" value="RIBONUCLEASE Y"/>
    <property type="match status" value="1"/>
</dbReference>